<dbReference type="GO" id="GO:0071949">
    <property type="term" value="F:FAD binding"/>
    <property type="evidence" value="ECO:0007669"/>
    <property type="project" value="InterPro"/>
</dbReference>
<dbReference type="Gene3D" id="3.30.70.100">
    <property type="match status" value="1"/>
</dbReference>
<proteinExistence type="predicted"/>
<keyword evidence="3" id="KW-1185">Reference proteome</keyword>
<dbReference type="Pfam" id="PF04940">
    <property type="entry name" value="BLUF"/>
    <property type="match status" value="1"/>
</dbReference>
<name>A0A2S9WQQ1_9FLAO</name>
<reference evidence="2 3" key="1">
    <citation type="submission" date="2016-11" db="EMBL/GenBank/DDBJ databases">
        <title>Trade-off between light-utilization and light-protection in marine flavobacteria.</title>
        <authorList>
            <person name="Kumagai Y."/>
        </authorList>
    </citation>
    <scope>NUCLEOTIDE SEQUENCE [LARGE SCALE GENOMIC DNA]</scope>
    <source>
        <strain evidence="2 3">JCM 17109</strain>
    </source>
</reference>
<dbReference type="SMART" id="SM01034">
    <property type="entry name" value="BLUF"/>
    <property type="match status" value="1"/>
</dbReference>
<protein>
    <recommendedName>
        <fullName evidence="1">BLUF domain-containing protein</fullName>
    </recommendedName>
</protein>
<sequence>MKMYYSICYLSKSSEDLTKDDIKNLFAYSAEQNNECNVSGILLHAIGRFFQVIEGNERYLKDLYLKIKKDHRHSEIIELFNGPTAHPIFLRYNSKFNIVKSNDDLSRIDQYINENRLHPSSDTLKRILEPFVLMGME</sequence>
<accession>A0A2S9WQQ1</accession>
<dbReference type="PROSITE" id="PS50925">
    <property type="entry name" value="BLUF"/>
    <property type="match status" value="1"/>
</dbReference>
<evidence type="ECO:0000313" key="2">
    <source>
        <dbReference type="EMBL" id="PRP65824.1"/>
    </source>
</evidence>
<dbReference type="Proteomes" id="UP000239532">
    <property type="component" value="Unassembled WGS sequence"/>
</dbReference>
<dbReference type="InterPro" id="IPR036046">
    <property type="entry name" value="Acylphosphatase-like_dom_sf"/>
</dbReference>
<dbReference type="EMBL" id="MQUC01000003">
    <property type="protein sequence ID" value="PRP65824.1"/>
    <property type="molecule type" value="Genomic_DNA"/>
</dbReference>
<evidence type="ECO:0000313" key="3">
    <source>
        <dbReference type="Proteomes" id="UP000239532"/>
    </source>
</evidence>
<feature type="domain" description="BLUF" evidence="1">
    <location>
        <begin position="4"/>
        <end position="95"/>
    </location>
</feature>
<dbReference type="RefSeq" id="WP_082438563.1">
    <property type="nucleotide sequence ID" value="NZ_MQUC01000003.1"/>
</dbReference>
<comment type="caution">
    <text evidence="2">The sequence shown here is derived from an EMBL/GenBank/DDBJ whole genome shotgun (WGS) entry which is preliminary data.</text>
</comment>
<gene>
    <name evidence="2" type="ORF">BST86_01320</name>
</gene>
<organism evidence="2 3">
    <name type="scientific">Nonlabens agnitus</name>
    <dbReference type="NCBI Taxonomy" id="870484"/>
    <lineage>
        <taxon>Bacteria</taxon>
        <taxon>Pseudomonadati</taxon>
        <taxon>Bacteroidota</taxon>
        <taxon>Flavobacteriia</taxon>
        <taxon>Flavobacteriales</taxon>
        <taxon>Flavobacteriaceae</taxon>
        <taxon>Nonlabens</taxon>
    </lineage>
</organism>
<dbReference type="InterPro" id="IPR007024">
    <property type="entry name" value="BLUF_domain"/>
</dbReference>
<dbReference type="GO" id="GO:0009882">
    <property type="term" value="F:blue light photoreceptor activity"/>
    <property type="evidence" value="ECO:0007669"/>
    <property type="project" value="InterPro"/>
</dbReference>
<dbReference type="SUPFAM" id="SSF54975">
    <property type="entry name" value="Acylphosphatase/BLUF domain-like"/>
    <property type="match status" value="1"/>
</dbReference>
<evidence type="ECO:0000259" key="1">
    <source>
        <dbReference type="PROSITE" id="PS50925"/>
    </source>
</evidence>
<dbReference type="AlphaFoldDB" id="A0A2S9WQQ1"/>
<dbReference type="OrthoDB" id="1122028at2"/>